<dbReference type="eggNOG" id="COG5493">
    <property type="taxonomic scope" value="Bacteria"/>
</dbReference>
<dbReference type="HOGENOM" id="CLU_064028_2_0_0"/>
<dbReference type="InterPro" id="IPR024271">
    <property type="entry name" value="DUF3782"/>
</dbReference>
<name>A0A0S6W9W6_VECG1</name>
<dbReference type="EMBL" id="DF820463">
    <property type="protein sequence ID" value="GAK55282.1"/>
    <property type="molecule type" value="Genomic_DNA"/>
</dbReference>
<evidence type="ECO:0000313" key="1">
    <source>
        <dbReference type="EMBL" id="GAK55282.1"/>
    </source>
</evidence>
<dbReference type="STRING" id="1499967.U27_02114"/>
<dbReference type="AlphaFoldDB" id="A0A0S6W9W6"/>
<dbReference type="PANTHER" id="PTHR34314">
    <property type="entry name" value="CRENARCHAEAL PROTEIN, PUTATIVE-RELATED"/>
    <property type="match status" value="1"/>
</dbReference>
<dbReference type="Pfam" id="PF12644">
    <property type="entry name" value="DUF3782"/>
    <property type="match status" value="1"/>
</dbReference>
<sequence>MAVTAMNTAELHDYLVETLPIILEENKDIQRAIFRISRRRFADTDETNLRFDRMFEELQQERELSEKRWEENHQRWQKNQEELAAMRRESDERWKESQQRWEENQQELTAMQRESNERWEKNQQELAAMRRESDERFERLMQEIKNVRIKHESSIGALGARWGIAAESSFRDGLKDLLEQDFGVQVLNITEYDDAGEVFGQPDQIELDLIIKNGTLIICEIKSSISRSEMYAFYRKVQFYEKRHQRKATKLMVISPMVDQRAKAVADKLGIIVHAYADEVELC</sequence>
<dbReference type="InterPro" id="IPR011335">
    <property type="entry name" value="Restrct_endonuc-II-like"/>
</dbReference>
<keyword evidence="2" id="KW-1185">Reference proteome</keyword>
<dbReference type="SUPFAM" id="SSF52980">
    <property type="entry name" value="Restriction endonuclease-like"/>
    <property type="match status" value="1"/>
</dbReference>
<accession>A0A0S6W9W6</accession>
<evidence type="ECO:0000313" key="2">
    <source>
        <dbReference type="Proteomes" id="UP000030661"/>
    </source>
</evidence>
<dbReference type="Proteomes" id="UP000030661">
    <property type="component" value="Unassembled WGS sequence"/>
</dbReference>
<dbReference type="Pfam" id="PF07788">
    <property type="entry name" value="PDDEXK_10"/>
    <property type="match status" value="1"/>
</dbReference>
<proteinExistence type="predicted"/>
<organism evidence="1">
    <name type="scientific">Vecturithrix granuli</name>
    <dbReference type="NCBI Taxonomy" id="1499967"/>
    <lineage>
        <taxon>Bacteria</taxon>
        <taxon>Candidatus Moduliflexota</taxon>
        <taxon>Candidatus Vecturitrichia</taxon>
        <taxon>Candidatus Vecturitrichales</taxon>
        <taxon>Candidatus Vecturitrichaceae</taxon>
        <taxon>Candidatus Vecturithrix</taxon>
    </lineage>
</organism>
<reference evidence="1" key="1">
    <citation type="journal article" date="2015" name="PeerJ">
        <title>First genomic representation of candidate bacterial phylum KSB3 points to enhanced environmental sensing as a trigger of wastewater bulking.</title>
        <authorList>
            <person name="Sekiguchi Y."/>
            <person name="Ohashi A."/>
            <person name="Parks D.H."/>
            <person name="Yamauchi T."/>
            <person name="Tyson G.W."/>
            <person name="Hugenholtz P."/>
        </authorList>
    </citation>
    <scope>NUCLEOTIDE SEQUENCE [LARGE SCALE GENOMIC DNA]</scope>
</reference>
<dbReference type="PANTHER" id="PTHR34314:SF6">
    <property type="entry name" value="DUF3782 DOMAIN-CONTAINING PROTEIN"/>
    <property type="match status" value="1"/>
</dbReference>
<gene>
    <name evidence="1" type="ORF">U27_02114</name>
</gene>
<protein>
    <submittedName>
        <fullName evidence="1">Conserved crenarchaeal protein, putative</fullName>
    </submittedName>
</protein>
<dbReference type="InterPro" id="IPR012431">
    <property type="entry name" value="PDDEXK_10"/>
</dbReference>